<accession>A0A221K869</accession>
<feature type="domain" description="Transposase DDE" evidence="2">
    <location>
        <begin position="1"/>
        <end position="69"/>
    </location>
</feature>
<feature type="region of interest" description="Disordered" evidence="1">
    <location>
        <begin position="73"/>
        <end position="120"/>
    </location>
</feature>
<dbReference type="InterPro" id="IPR025668">
    <property type="entry name" value="Tnp_DDE_dom"/>
</dbReference>
<proteinExistence type="predicted"/>
<evidence type="ECO:0000313" key="4">
    <source>
        <dbReference type="Proteomes" id="UP000199754"/>
    </source>
</evidence>
<evidence type="ECO:0000259" key="2">
    <source>
        <dbReference type="Pfam" id="PF13701"/>
    </source>
</evidence>
<dbReference type="EMBL" id="CP022418">
    <property type="protein sequence ID" value="ASM75063.1"/>
    <property type="molecule type" value="Genomic_DNA"/>
</dbReference>
<organism evidence="3 4">
    <name type="scientific">Pseudosulfitobacter pseudonitzschiae</name>
    <dbReference type="NCBI Taxonomy" id="1402135"/>
    <lineage>
        <taxon>Bacteria</taxon>
        <taxon>Pseudomonadati</taxon>
        <taxon>Pseudomonadota</taxon>
        <taxon>Alphaproteobacteria</taxon>
        <taxon>Rhodobacterales</taxon>
        <taxon>Roseobacteraceae</taxon>
        <taxon>Pseudosulfitobacter</taxon>
    </lineage>
</organism>
<keyword evidence="4" id="KW-1185">Reference proteome</keyword>
<keyword evidence="3" id="KW-0614">Plasmid</keyword>
<evidence type="ECO:0000256" key="1">
    <source>
        <dbReference type="SAM" id="MobiDB-lite"/>
    </source>
</evidence>
<geneLocation type="plasmid" evidence="3 4">
    <name>pSMR1-3</name>
</geneLocation>
<sequence>MRLMLHGCAYWIWWKLHAACLKRSPWRRAQFDTLRLHLVKLAATIVEKNTRIIVTLPASCPRQGLLQFLFEPSPQRKLPDASAPTTPKPDPPKTQVAGRPANRTPTPYARDTPEIQEAAP</sequence>
<reference evidence="3 4" key="1">
    <citation type="submission" date="2017-07" db="EMBL/GenBank/DDBJ databases">
        <title>Genome Sequence of Sulfitobacter pseudonitzschiae Strain SMR1 Isolated from a culture of the Diatom Skeletonema marinoi.</title>
        <authorList>
            <person name="Topel M."/>
            <person name="Pinder M.I.M."/>
            <person name="Johansson O.N."/>
            <person name="Kourtchenko O."/>
            <person name="Godhe A."/>
            <person name="Clarke A.K."/>
        </authorList>
    </citation>
    <scope>NUCLEOTIDE SEQUENCE [LARGE SCALE GENOMIC DNA]</scope>
    <source>
        <strain evidence="3 4">SMR1</strain>
        <plasmid evidence="3 4">pSMR1-3</plasmid>
    </source>
</reference>
<dbReference type="KEGG" id="spse:SULPSESMR1_04340"/>
<dbReference type="Proteomes" id="UP000199754">
    <property type="component" value="Plasmid pSMR1-3"/>
</dbReference>
<evidence type="ECO:0000313" key="3">
    <source>
        <dbReference type="EMBL" id="ASM75063.1"/>
    </source>
</evidence>
<name>A0A221K869_9RHOB</name>
<protein>
    <submittedName>
        <fullName evidence="3">Transposase DDE domain group 1</fullName>
    </submittedName>
</protein>
<dbReference type="AlphaFoldDB" id="A0A221K869"/>
<gene>
    <name evidence="3" type="ORF">SULPSESMR1_04340</name>
</gene>
<dbReference type="Pfam" id="PF13701">
    <property type="entry name" value="DDE_Tnp_1_4"/>
    <property type="match status" value="1"/>
</dbReference>